<keyword evidence="2" id="KW-0378">Hydrolase</keyword>
<dbReference type="RefSeq" id="WP_336480628.1">
    <property type="nucleotide sequence ID" value="NZ_JBAWSV010000001.1"/>
</dbReference>
<evidence type="ECO:0000313" key="6">
    <source>
        <dbReference type="Proteomes" id="UP001367922"/>
    </source>
</evidence>
<dbReference type="PANTHER" id="PTHR43146:SF1">
    <property type="entry name" value="CANCER-RELATED NUCLEOSIDE-TRIPHOSPHATASE"/>
    <property type="match status" value="1"/>
</dbReference>
<comment type="caution">
    <text evidence="5">The sequence shown here is derived from an EMBL/GenBank/DDBJ whole genome shotgun (WGS) entry which is preliminary data.</text>
</comment>
<evidence type="ECO:0000256" key="3">
    <source>
        <dbReference type="ARBA" id="ARBA00022840"/>
    </source>
</evidence>
<gene>
    <name evidence="5" type="ORF">WAX78_01990</name>
</gene>
<dbReference type="InterPro" id="IPR004948">
    <property type="entry name" value="Nuc-triphosphatase_THEP1"/>
</dbReference>
<evidence type="ECO:0000256" key="2">
    <source>
        <dbReference type="ARBA" id="ARBA00022801"/>
    </source>
</evidence>
<organism evidence="5 6">
    <name type="scientific">Bacillus yunxiaonensis</name>
    <dbReference type="NCBI Taxonomy" id="3127665"/>
    <lineage>
        <taxon>Bacteria</taxon>
        <taxon>Bacillati</taxon>
        <taxon>Bacillota</taxon>
        <taxon>Bacilli</taxon>
        <taxon>Bacillales</taxon>
        <taxon>Bacillaceae</taxon>
        <taxon>Bacillus</taxon>
    </lineage>
</organism>
<dbReference type="NCBIfam" id="NF010248">
    <property type="entry name" value="PRK13695.1"/>
    <property type="match status" value="1"/>
</dbReference>
<dbReference type="Proteomes" id="UP001367922">
    <property type="component" value="Unassembled WGS sequence"/>
</dbReference>
<dbReference type="Gene3D" id="3.40.50.300">
    <property type="entry name" value="P-loop containing nucleotide triphosphate hydrolases"/>
    <property type="match status" value="1"/>
</dbReference>
<dbReference type="EMBL" id="JBAWSV010000001">
    <property type="protein sequence ID" value="MEI4828234.1"/>
    <property type="molecule type" value="Genomic_DNA"/>
</dbReference>
<dbReference type="InterPro" id="IPR027417">
    <property type="entry name" value="P-loop_NTPase"/>
</dbReference>
<keyword evidence="6" id="KW-1185">Reference proteome</keyword>
<evidence type="ECO:0000313" key="5">
    <source>
        <dbReference type="EMBL" id="MEI4828234.1"/>
    </source>
</evidence>
<proteinExistence type="predicted"/>
<reference evidence="5 6" key="1">
    <citation type="submission" date="2024-01" db="EMBL/GenBank/DDBJ databases">
        <title>Seven novel Bacillus-like species.</title>
        <authorList>
            <person name="Liu G."/>
        </authorList>
    </citation>
    <scope>NUCLEOTIDE SEQUENCE [LARGE SCALE GENOMIC DNA]</scope>
    <source>
        <strain evidence="5 6">FJAT-53711</strain>
    </source>
</reference>
<dbReference type="SMART" id="SM00382">
    <property type="entry name" value="AAA"/>
    <property type="match status" value="1"/>
</dbReference>
<dbReference type="Pfam" id="PF03266">
    <property type="entry name" value="NTPase_1"/>
    <property type="match status" value="1"/>
</dbReference>
<evidence type="ECO:0000256" key="1">
    <source>
        <dbReference type="ARBA" id="ARBA00022741"/>
    </source>
</evidence>
<sequence>MGNHFFLTGKPRVGKTTVLKKIISKIGVENFSGFYTEEIVENSNRTGFKIVSLNGEESVIADVNSKSDIRVGRYGVNVSEFERIAIQSIQNNAKKIIVIDEIGPMQIASQTFLSIINQFMQDSQTVLGTIYYDSHPKIDEIKTNSKMKIYELTRGNYNDVLSKVINELRQTSLFQPK</sequence>
<name>A0ABU8FQJ0_9BACI</name>
<dbReference type="InterPro" id="IPR003593">
    <property type="entry name" value="AAA+_ATPase"/>
</dbReference>
<accession>A0ABU8FQJ0</accession>
<evidence type="ECO:0000259" key="4">
    <source>
        <dbReference type="SMART" id="SM00382"/>
    </source>
</evidence>
<keyword evidence="1" id="KW-0547">Nucleotide-binding</keyword>
<dbReference type="PANTHER" id="PTHR43146">
    <property type="entry name" value="CANCER-RELATED NUCLEOSIDE-TRIPHOSPHATASE"/>
    <property type="match status" value="1"/>
</dbReference>
<protein>
    <submittedName>
        <fullName evidence="5">NTPase</fullName>
    </submittedName>
</protein>
<keyword evidence="3" id="KW-0067">ATP-binding</keyword>
<dbReference type="SUPFAM" id="SSF52540">
    <property type="entry name" value="P-loop containing nucleoside triphosphate hydrolases"/>
    <property type="match status" value="1"/>
</dbReference>
<feature type="domain" description="AAA+ ATPase" evidence="4">
    <location>
        <begin position="1"/>
        <end position="153"/>
    </location>
</feature>